<dbReference type="PANTHER" id="PTHR33990">
    <property type="entry name" value="PROTEIN YJDN-RELATED"/>
    <property type="match status" value="1"/>
</dbReference>
<dbReference type="InterPro" id="IPR029068">
    <property type="entry name" value="Glyas_Bleomycin-R_OHBP_Dase"/>
</dbReference>
<dbReference type="EMBL" id="BMHP01000009">
    <property type="protein sequence ID" value="GGD97726.1"/>
    <property type="molecule type" value="Genomic_DNA"/>
</dbReference>
<evidence type="ECO:0000259" key="1">
    <source>
        <dbReference type="Pfam" id="PF06983"/>
    </source>
</evidence>
<reference evidence="2" key="1">
    <citation type="journal article" date="2014" name="Int. J. Syst. Evol. Microbiol.">
        <title>Complete genome sequence of Corynebacterium casei LMG S-19264T (=DSM 44701T), isolated from a smear-ripened cheese.</title>
        <authorList>
            <consortium name="US DOE Joint Genome Institute (JGI-PGF)"/>
            <person name="Walter F."/>
            <person name="Albersmeier A."/>
            <person name="Kalinowski J."/>
            <person name="Ruckert C."/>
        </authorList>
    </citation>
    <scope>NUCLEOTIDE SEQUENCE</scope>
    <source>
        <strain evidence="2">CGMCC 1.15178</strain>
    </source>
</reference>
<dbReference type="Proteomes" id="UP000612456">
    <property type="component" value="Unassembled WGS sequence"/>
</dbReference>
<dbReference type="Pfam" id="PF06983">
    <property type="entry name" value="3-dmu-9_3-mt"/>
    <property type="match status" value="1"/>
</dbReference>
<reference evidence="2" key="2">
    <citation type="submission" date="2020-09" db="EMBL/GenBank/DDBJ databases">
        <authorList>
            <person name="Sun Q."/>
            <person name="Zhou Y."/>
        </authorList>
    </citation>
    <scope>NUCLEOTIDE SEQUENCE</scope>
    <source>
        <strain evidence="2">CGMCC 1.15178</strain>
    </source>
</reference>
<proteinExistence type="predicted"/>
<dbReference type="Gene3D" id="3.10.180.10">
    <property type="entry name" value="2,3-Dihydroxybiphenyl 1,2-Dioxygenase, domain 1"/>
    <property type="match status" value="1"/>
</dbReference>
<dbReference type="CDD" id="cd06588">
    <property type="entry name" value="PhnB_like"/>
    <property type="match status" value="1"/>
</dbReference>
<comment type="caution">
    <text evidence="2">The sequence shown here is derived from an EMBL/GenBank/DDBJ whole genome shotgun (WGS) entry which is preliminary data.</text>
</comment>
<accession>A0A916ZH37</accession>
<dbReference type="PANTHER" id="PTHR33990:SF1">
    <property type="entry name" value="PROTEIN YJDN"/>
    <property type="match status" value="1"/>
</dbReference>
<evidence type="ECO:0000313" key="2">
    <source>
        <dbReference type="EMBL" id="GGD97726.1"/>
    </source>
</evidence>
<organism evidence="2 3">
    <name type="scientific">Paenibacillus nasutitermitis</name>
    <dbReference type="NCBI Taxonomy" id="1652958"/>
    <lineage>
        <taxon>Bacteria</taxon>
        <taxon>Bacillati</taxon>
        <taxon>Bacillota</taxon>
        <taxon>Bacilli</taxon>
        <taxon>Bacillales</taxon>
        <taxon>Paenibacillaceae</taxon>
        <taxon>Paenibacillus</taxon>
    </lineage>
</organism>
<feature type="domain" description="PhnB-like" evidence="1">
    <location>
        <begin position="10"/>
        <end position="129"/>
    </location>
</feature>
<protein>
    <submittedName>
        <fullName evidence="2">VOC family protein</fullName>
    </submittedName>
</protein>
<keyword evidence="3" id="KW-1185">Reference proteome</keyword>
<dbReference type="InterPro" id="IPR028973">
    <property type="entry name" value="PhnB-like"/>
</dbReference>
<evidence type="ECO:0000313" key="3">
    <source>
        <dbReference type="Proteomes" id="UP000612456"/>
    </source>
</evidence>
<name>A0A916ZH37_9BACL</name>
<sequence length="136" mass="15017">MGKLTPYIISENARSQAEFYIQTLGGEILSLMTHEQSMGAQHESKDKVMHLSMVVSGENSIFMADVFDEPFTNGSSVSLSIAYSTESEASEAFVKLAAGGKVKYPIEMQPFGLFFGELTDKYGVRWMITTEPKANE</sequence>
<gene>
    <name evidence="2" type="ORF">GCM10010911_65620</name>
</gene>
<dbReference type="AlphaFoldDB" id="A0A916ZH37"/>
<dbReference type="RefSeq" id="WP_188999369.1">
    <property type="nucleotide sequence ID" value="NZ_BMHP01000009.1"/>
</dbReference>
<dbReference type="SUPFAM" id="SSF54593">
    <property type="entry name" value="Glyoxalase/Bleomycin resistance protein/Dihydroxybiphenyl dioxygenase"/>
    <property type="match status" value="1"/>
</dbReference>